<organism evidence="1 2">
    <name type="scientific">Candidatus Chisholmbacteria bacterium RIFCSPHIGHO2_01_FULL_48_12</name>
    <dbReference type="NCBI Taxonomy" id="1797589"/>
    <lineage>
        <taxon>Bacteria</taxon>
        <taxon>Candidatus Chisholmiibacteriota</taxon>
    </lineage>
</organism>
<evidence type="ECO:0000313" key="2">
    <source>
        <dbReference type="Proteomes" id="UP000177324"/>
    </source>
</evidence>
<sequence length="63" mass="6789">MARVDGTMVGGGEINQEIRAVVEAAGFGGLYQSGDHDIALMLRNPNLIMLDETKRHSADVFSL</sequence>
<proteinExistence type="predicted"/>
<name>A0A1G1VJJ1_9BACT</name>
<dbReference type="EMBL" id="MHCH01000063">
    <property type="protein sequence ID" value="OGY15588.1"/>
    <property type="molecule type" value="Genomic_DNA"/>
</dbReference>
<evidence type="ECO:0000313" key="1">
    <source>
        <dbReference type="EMBL" id="OGY15588.1"/>
    </source>
</evidence>
<dbReference type="STRING" id="1797589.A2784_02020"/>
<dbReference type="AlphaFoldDB" id="A0A1G1VJJ1"/>
<dbReference type="Proteomes" id="UP000177324">
    <property type="component" value="Unassembled WGS sequence"/>
</dbReference>
<protein>
    <submittedName>
        <fullName evidence="1">Uncharacterized protein</fullName>
    </submittedName>
</protein>
<accession>A0A1G1VJJ1</accession>
<reference evidence="1 2" key="1">
    <citation type="journal article" date="2016" name="Nat. Commun.">
        <title>Thousands of microbial genomes shed light on interconnected biogeochemical processes in an aquifer system.</title>
        <authorList>
            <person name="Anantharaman K."/>
            <person name="Brown C.T."/>
            <person name="Hug L.A."/>
            <person name="Sharon I."/>
            <person name="Castelle C.J."/>
            <person name="Probst A.J."/>
            <person name="Thomas B.C."/>
            <person name="Singh A."/>
            <person name="Wilkins M.J."/>
            <person name="Karaoz U."/>
            <person name="Brodie E.L."/>
            <person name="Williams K.H."/>
            <person name="Hubbard S.S."/>
            <person name="Banfield J.F."/>
        </authorList>
    </citation>
    <scope>NUCLEOTIDE SEQUENCE [LARGE SCALE GENOMIC DNA]</scope>
</reference>
<comment type="caution">
    <text evidence="1">The sequence shown here is derived from an EMBL/GenBank/DDBJ whole genome shotgun (WGS) entry which is preliminary data.</text>
</comment>
<gene>
    <name evidence="1" type="ORF">A2784_02020</name>
</gene>